<dbReference type="NCBIfam" id="TIGR00401">
    <property type="entry name" value="msrA"/>
    <property type="match status" value="1"/>
</dbReference>
<protein>
    <recommendedName>
        <fullName evidence="1">peptide-methionine (S)-S-oxide reductase</fullName>
        <ecNumber evidence="1">1.8.4.11</ecNumber>
    </recommendedName>
</protein>
<reference evidence="4" key="1">
    <citation type="submission" date="2018-05" db="EMBL/GenBank/DDBJ databases">
        <authorList>
            <person name="Lanie J.A."/>
            <person name="Ng W.-L."/>
            <person name="Kazmierczak K.M."/>
            <person name="Andrzejewski T.M."/>
            <person name="Davidsen T.M."/>
            <person name="Wayne K.J."/>
            <person name="Tettelin H."/>
            <person name="Glass J.I."/>
            <person name="Rusch D."/>
            <person name="Podicherti R."/>
            <person name="Tsui H.-C.T."/>
            <person name="Winkler M.E."/>
        </authorList>
    </citation>
    <scope>NUCLEOTIDE SEQUENCE</scope>
</reference>
<feature type="domain" description="Peptide methionine sulphoxide reductase MsrA" evidence="3">
    <location>
        <begin position="29"/>
        <end position="179"/>
    </location>
</feature>
<accession>A0A381R1V7</accession>
<dbReference type="EC" id="1.8.4.11" evidence="1"/>
<keyword evidence="2" id="KW-0560">Oxidoreductase</keyword>
<dbReference type="Pfam" id="PF01625">
    <property type="entry name" value="PMSR"/>
    <property type="match status" value="1"/>
</dbReference>
<dbReference type="SUPFAM" id="SSF55068">
    <property type="entry name" value="Peptide methionine sulfoxide reductase"/>
    <property type="match status" value="1"/>
</dbReference>
<dbReference type="InterPro" id="IPR036509">
    <property type="entry name" value="Met_Sox_Rdtase_MsrA_sf"/>
</dbReference>
<evidence type="ECO:0000256" key="2">
    <source>
        <dbReference type="ARBA" id="ARBA00023002"/>
    </source>
</evidence>
<organism evidence="4">
    <name type="scientific">marine metagenome</name>
    <dbReference type="NCBI Taxonomy" id="408172"/>
    <lineage>
        <taxon>unclassified sequences</taxon>
        <taxon>metagenomes</taxon>
        <taxon>ecological metagenomes</taxon>
    </lineage>
</organism>
<sequence length="200" mass="23240">MIKILLIFTTLIVQHNNSNYNNEGQNLEKAYFASGCFWCVESIYESLKGVIKVDSGYSGGFTKNPSYNQVISGKTGHAEVIEVVYDPNIIDFKTLVKVFFGSHDPTTLNRQGPDVGTQYRSIAFYNSTNEELIIRKEIKRLLENKVYNKITTQVLPFKKFYKAENYHQDYKKKNPYDLYIMRVSAPRINQFKMDFKDILK</sequence>
<name>A0A381R1V7_9ZZZZ</name>
<dbReference type="Gene3D" id="3.30.1060.10">
    <property type="entry name" value="Peptide methionine sulphoxide reductase MsrA"/>
    <property type="match status" value="1"/>
</dbReference>
<evidence type="ECO:0000256" key="1">
    <source>
        <dbReference type="ARBA" id="ARBA00012502"/>
    </source>
</evidence>
<gene>
    <name evidence="4" type="ORF">METZ01_LOCUS38536</name>
</gene>
<dbReference type="PANTHER" id="PTHR43774">
    <property type="entry name" value="PEPTIDE METHIONINE SULFOXIDE REDUCTASE"/>
    <property type="match status" value="1"/>
</dbReference>
<dbReference type="HAMAP" id="MF_01401">
    <property type="entry name" value="MsrA"/>
    <property type="match status" value="1"/>
</dbReference>
<dbReference type="InterPro" id="IPR002569">
    <property type="entry name" value="Met_Sox_Rdtase_MsrA_dom"/>
</dbReference>
<dbReference type="AlphaFoldDB" id="A0A381R1V7"/>
<proteinExistence type="inferred from homology"/>
<evidence type="ECO:0000259" key="3">
    <source>
        <dbReference type="Pfam" id="PF01625"/>
    </source>
</evidence>
<dbReference type="EMBL" id="UINC01001647">
    <property type="protein sequence ID" value="SUZ85682.1"/>
    <property type="molecule type" value="Genomic_DNA"/>
</dbReference>
<dbReference type="GO" id="GO:0008113">
    <property type="term" value="F:peptide-methionine (S)-S-oxide reductase activity"/>
    <property type="evidence" value="ECO:0007669"/>
    <property type="project" value="UniProtKB-EC"/>
</dbReference>
<dbReference type="PANTHER" id="PTHR43774:SF1">
    <property type="entry name" value="PEPTIDE METHIONINE SULFOXIDE REDUCTASE MSRA 2"/>
    <property type="match status" value="1"/>
</dbReference>
<evidence type="ECO:0000313" key="4">
    <source>
        <dbReference type="EMBL" id="SUZ85682.1"/>
    </source>
</evidence>